<dbReference type="Proteomes" id="UP000244005">
    <property type="component" value="Unassembled WGS sequence"/>
</dbReference>
<sequence>MPLWTSQSIVGSGALLSRPRTFASRWTHINLFRPPEIQGQKGLRDTLNLGGEESKVWLGYPQDSRWRAPTPTSHEKSNPSEIFFSPQSSAGSNFPRRKQVLTS</sequence>
<dbReference type="EMBL" id="KZ772812">
    <property type="protein sequence ID" value="PTQ29440.1"/>
    <property type="molecule type" value="Genomic_DNA"/>
</dbReference>
<dbReference type="AlphaFoldDB" id="A0A2R6W6F7"/>
<dbReference type="Gramene" id="Mp5g04130.1">
    <property type="protein sequence ID" value="Mp5g04130.1.cds"/>
    <property type="gene ID" value="Mp5g04130"/>
</dbReference>
<evidence type="ECO:0000313" key="2">
    <source>
        <dbReference type="EMBL" id="PTQ29440.1"/>
    </source>
</evidence>
<protein>
    <submittedName>
        <fullName evidence="2">Uncharacterized protein</fullName>
    </submittedName>
</protein>
<proteinExistence type="predicted"/>
<reference evidence="3" key="1">
    <citation type="journal article" date="2017" name="Cell">
        <title>Insights into land plant evolution garnered from the Marchantia polymorpha genome.</title>
        <authorList>
            <person name="Bowman J.L."/>
            <person name="Kohchi T."/>
            <person name="Yamato K.T."/>
            <person name="Jenkins J."/>
            <person name="Shu S."/>
            <person name="Ishizaki K."/>
            <person name="Yamaoka S."/>
            <person name="Nishihama R."/>
            <person name="Nakamura Y."/>
            <person name="Berger F."/>
            <person name="Adam C."/>
            <person name="Aki S.S."/>
            <person name="Althoff F."/>
            <person name="Araki T."/>
            <person name="Arteaga-Vazquez M.A."/>
            <person name="Balasubrmanian S."/>
            <person name="Barry K."/>
            <person name="Bauer D."/>
            <person name="Boehm C.R."/>
            <person name="Briginshaw L."/>
            <person name="Caballero-Perez J."/>
            <person name="Catarino B."/>
            <person name="Chen F."/>
            <person name="Chiyoda S."/>
            <person name="Chovatia M."/>
            <person name="Davies K.M."/>
            <person name="Delmans M."/>
            <person name="Demura T."/>
            <person name="Dierschke T."/>
            <person name="Dolan L."/>
            <person name="Dorantes-Acosta A.E."/>
            <person name="Eklund D.M."/>
            <person name="Florent S.N."/>
            <person name="Flores-Sandoval E."/>
            <person name="Fujiyama A."/>
            <person name="Fukuzawa H."/>
            <person name="Galik B."/>
            <person name="Grimanelli D."/>
            <person name="Grimwood J."/>
            <person name="Grossniklaus U."/>
            <person name="Hamada T."/>
            <person name="Haseloff J."/>
            <person name="Hetherington A.J."/>
            <person name="Higo A."/>
            <person name="Hirakawa Y."/>
            <person name="Hundley H.N."/>
            <person name="Ikeda Y."/>
            <person name="Inoue K."/>
            <person name="Inoue S.I."/>
            <person name="Ishida S."/>
            <person name="Jia Q."/>
            <person name="Kakita M."/>
            <person name="Kanazawa T."/>
            <person name="Kawai Y."/>
            <person name="Kawashima T."/>
            <person name="Kennedy M."/>
            <person name="Kinose K."/>
            <person name="Kinoshita T."/>
            <person name="Kohara Y."/>
            <person name="Koide E."/>
            <person name="Komatsu K."/>
            <person name="Kopischke S."/>
            <person name="Kubo M."/>
            <person name="Kyozuka J."/>
            <person name="Lagercrantz U."/>
            <person name="Lin S.S."/>
            <person name="Lindquist E."/>
            <person name="Lipzen A.M."/>
            <person name="Lu C.W."/>
            <person name="De Luna E."/>
            <person name="Martienssen R.A."/>
            <person name="Minamino N."/>
            <person name="Mizutani M."/>
            <person name="Mizutani M."/>
            <person name="Mochizuki N."/>
            <person name="Monte I."/>
            <person name="Mosher R."/>
            <person name="Nagasaki H."/>
            <person name="Nakagami H."/>
            <person name="Naramoto S."/>
            <person name="Nishitani K."/>
            <person name="Ohtani M."/>
            <person name="Okamoto T."/>
            <person name="Okumura M."/>
            <person name="Phillips J."/>
            <person name="Pollak B."/>
            <person name="Reinders A."/>
            <person name="Rovekamp M."/>
            <person name="Sano R."/>
            <person name="Sawa S."/>
            <person name="Schmid M.W."/>
            <person name="Shirakawa M."/>
            <person name="Solano R."/>
            <person name="Spunde A."/>
            <person name="Suetsugu N."/>
            <person name="Sugano S."/>
            <person name="Sugiyama A."/>
            <person name="Sun R."/>
            <person name="Suzuki Y."/>
            <person name="Takenaka M."/>
            <person name="Takezawa D."/>
            <person name="Tomogane H."/>
            <person name="Tsuzuki M."/>
            <person name="Ueda T."/>
            <person name="Umeda M."/>
            <person name="Ward J.M."/>
            <person name="Watanabe Y."/>
            <person name="Yazaki K."/>
            <person name="Yokoyama R."/>
            <person name="Yoshitake Y."/>
            <person name="Yotsui I."/>
            <person name="Zachgo S."/>
            <person name="Schmutz J."/>
        </authorList>
    </citation>
    <scope>NUCLEOTIDE SEQUENCE [LARGE SCALE GENOMIC DNA]</scope>
    <source>
        <strain evidence="3">Tak-1</strain>
    </source>
</reference>
<evidence type="ECO:0000313" key="3">
    <source>
        <dbReference type="Proteomes" id="UP000244005"/>
    </source>
</evidence>
<name>A0A2R6W6F7_MARPO</name>
<feature type="region of interest" description="Disordered" evidence="1">
    <location>
        <begin position="62"/>
        <end position="103"/>
    </location>
</feature>
<evidence type="ECO:0000256" key="1">
    <source>
        <dbReference type="SAM" id="MobiDB-lite"/>
    </source>
</evidence>
<accession>A0A2R6W6F7</accession>
<organism evidence="2 3">
    <name type="scientific">Marchantia polymorpha</name>
    <name type="common">Common liverwort</name>
    <name type="synonym">Marchantia aquatica</name>
    <dbReference type="NCBI Taxonomy" id="3197"/>
    <lineage>
        <taxon>Eukaryota</taxon>
        <taxon>Viridiplantae</taxon>
        <taxon>Streptophyta</taxon>
        <taxon>Embryophyta</taxon>
        <taxon>Marchantiophyta</taxon>
        <taxon>Marchantiopsida</taxon>
        <taxon>Marchantiidae</taxon>
        <taxon>Marchantiales</taxon>
        <taxon>Marchantiaceae</taxon>
        <taxon>Marchantia</taxon>
    </lineage>
</organism>
<gene>
    <name evidence="2" type="ORF">MARPO_0141s0020</name>
</gene>
<keyword evidence="3" id="KW-1185">Reference proteome</keyword>